<dbReference type="GeneID" id="123409850"/>
<dbReference type="AlphaFoldDB" id="A0A8I7B307"/>
<gene>
    <name evidence="2" type="primary">LOC123409850</name>
</gene>
<reference evidence="3" key="1">
    <citation type="journal article" date="2012" name="Nature">
        <title>A physical, genetic and functional sequence assembly of the barley genome.</title>
        <authorList>
            <consortium name="The International Barley Genome Sequencing Consortium"/>
            <person name="Mayer K.F."/>
            <person name="Waugh R."/>
            <person name="Brown J.W."/>
            <person name="Schulman A."/>
            <person name="Langridge P."/>
            <person name="Platzer M."/>
            <person name="Fincher G.B."/>
            <person name="Muehlbauer G.J."/>
            <person name="Sato K."/>
            <person name="Close T.J."/>
            <person name="Wise R.P."/>
            <person name="Stein N."/>
        </authorList>
    </citation>
    <scope>NUCLEOTIDE SEQUENCE [LARGE SCALE GENOMIC DNA]</scope>
    <source>
        <strain evidence="3">cv. Morex</strain>
    </source>
</reference>
<dbReference type="RefSeq" id="XP_044958658.1">
    <property type="nucleotide sequence ID" value="XM_045102723.1"/>
</dbReference>
<reference evidence="2" key="2">
    <citation type="submission" date="2020-10" db="EMBL/GenBank/DDBJ databases">
        <authorList>
            <person name="Scholz U."/>
            <person name="Mascher M."/>
            <person name="Fiebig A."/>
        </authorList>
    </citation>
    <scope>NUCLEOTIDE SEQUENCE [LARGE SCALE GENOMIC DNA]</scope>
    <source>
        <strain evidence="2">cv. Morex</strain>
    </source>
</reference>
<dbReference type="OrthoDB" id="687369at2759"/>
<dbReference type="Gramene" id="HORVU.MOREX.r3.1HG0045350.1">
    <property type="protein sequence ID" value="HORVU.MOREX.r3.1HG0045350.1"/>
    <property type="gene ID" value="HORVU.MOREX.r3.1HG0045350"/>
</dbReference>
<evidence type="ECO:0000313" key="3">
    <source>
        <dbReference type="Proteomes" id="UP000011116"/>
    </source>
</evidence>
<sequence>MASASAPGQWAWMAAVAAEELAKLEAAHPGRLGPLKDELRRLVVEPGWDDDDAFALACLDGGAPAGCSSPSPSSHPAAPADLMFTQESSTNKRKWCGGGGGGAVGREQGKRRRKNEASGVKDRADMAIDRAKKCLKKIRAIKRSLLARVTD</sequence>
<reference evidence="2" key="3">
    <citation type="submission" date="2022-01" db="UniProtKB">
        <authorList>
            <consortium name="EnsemblPlants"/>
        </authorList>
    </citation>
    <scope>IDENTIFICATION</scope>
    <source>
        <strain evidence="2">subsp. vulgare</strain>
    </source>
</reference>
<dbReference type="OMA" id="WASTQPP"/>
<dbReference type="Gramene" id="HORVU.MOREX.r2.1HG0035250.1">
    <property type="protein sequence ID" value="HORVU.MOREX.r2.1HG0035250.1"/>
    <property type="gene ID" value="HORVU.MOREX.r2.1HG0035250"/>
</dbReference>
<dbReference type="Proteomes" id="UP000011116">
    <property type="component" value="Chromosome 1H"/>
</dbReference>
<proteinExistence type="predicted"/>
<accession>A0A8I7B307</accession>
<evidence type="ECO:0000256" key="1">
    <source>
        <dbReference type="SAM" id="MobiDB-lite"/>
    </source>
</evidence>
<keyword evidence="3" id="KW-1185">Reference proteome</keyword>
<protein>
    <submittedName>
        <fullName evidence="2">Uncharacterized protein</fullName>
    </submittedName>
</protein>
<dbReference type="KEGG" id="hvg:123409850"/>
<feature type="region of interest" description="Disordered" evidence="1">
    <location>
        <begin position="88"/>
        <end position="122"/>
    </location>
</feature>
<organism evidence="2 3">
    <name type="scientific">Hordeum vulgare subsp. vulgare</name>
    <name type="common">Domesticated barley</name>
    <dbReference type="NCBI Taxonomy" id="112509"/>
    <lineage>
        <taxon>Eukaryota</taxon>
        <taxon>Viridiplantae</taxon>
        <taxon>Streptophyta</taxon>
        <taxon>Embryophyta</taxon>
        <taxon>Tracheophyta</taxon>
        <taxon>Spermatophyta</taxon>
        <taxon>Magnoliopsida</taxon>
        <taxon>Liliopsida</taxon>
        <taxon>Poales</taxon>
        <taxon>Poaceae</taxon>
        <taxon>BOP clade</taxon>
        <taxon>Pooideae</taxon>
        <taxon>Triticodae</taxon>
        <taxon>Triticeae</taxon>
        <taxon>Hordeinae</taxon>
        <taxon>Hordeum</taxon>
    </lineage>
</organism>
<name>A0A8I7B307_HORVV</name>
<dbReference type="EnsemblPlants" id="HORVU.MOREX.r3.1HG0045350.1">
    <property type="protein sequence ID" value="HORVU.MOREX.r3.1HG0045350.1"/>
    <property type="gene ID" value="HORVU.MOREX.r3.1HG0045350"/>
</dbReference>
<evidence type="ECO:0000313" key="2">
    <source>
        <dbReference type="EnsemblPlants" id="HORVU.MOREX.r3.1HG0045350.1"/>
    </source>
</evidence>